<gene>
    <name evidence="2" type="ORF">DR999_PMT19899</name>
</gene>
<dbReference type="AlphaFoldDB" id="A0A4D9DLK3"/>
<comment type="caution">
    <text evidence="2">The sequence shown here is derived from an EMBL/GenBank/DDBJ whole genome shotgun (WGS) entry which is preliminary data.</text>
</comment>
<evidence type="ECO:0000256" key="1">
    <source>
        <dbReference type="SAM" id="MobiDB-lite"/>
    </source>
</evidence>
<organism evidence="2 3">
    <name type="scientific">Platysternon megacephalum</name>
    <name type="common">big-headed turtle</name>
    <dbReference type="NCBI Taxonomy" id="55544"/>
    <lineage>
        <taxon>Eukaryota</taxon>
        <taxon>Metazoa</taxon>
        <taxon>Chordata</taxon>
        <taxon>Craniata</taxon>
        <taxon>Vertebrata</taxon>
        <taxon>Euteleostomi</taxon>
        <taxon>Archelosauria</taxon>
        <taxon>Testudinata</taxon>
        <taxon>Testudines</taxon>
        <taxon>Cryptodira</taxon>
        <taxon>Durocryptodira</taxon>
        <taxon>Testudinoidea</taxon>
        <taxon>Platysternidae</taxon>
        <taxon>Platysternon</taxon>
    </lineage>
</organism>
<reference evidence="2 3" key="1">
    <citation type="submission" date="2019-04" db="EMBL/GenBank/DDBJ databases">
        <title>Draft genome of the big-headed turtle Platysternon megacephalum.</title>
        <authorList>
            <person name="Gong S."/>
        </authorList>
    </citation>
    <scope>NUCLEOTIDE SEQUENCE [LARGE SCALE GENOMIC DNA]</scope>
    <source>
        <strain evidence="2">DO16091913</strain>
        <tissue evidence="2">Muscle</tissue>
    </source>
</reference>
<dbReference type="GO" id="GO:0004180">
    <property type="term" value="F:carboxypeptidase activity"/>
    <property type="evidence" value="ECO:0007669"/>
    <property type="project" value="UniProtKB-KW"/>
</dbReference>
<dbReference type="EMBL" id="QXTE01000418">
    <property type="protein sequence ID" value="TFJ98206.1"/>
    <property type="molecule type" value="Genomic_DNA"/>
</dbReference>
<keyword evidence="2" id="KW-0121">Carboxypeptidase</keyword>
<proteinExistence type="predicted"/>
<reference evidence="2 3" key="2">
    <citation type="submission" date="2019-04" db="EMBL/GenBank/DDBJ databases">
        <title>The genome sequence of big-headed turtle.</title>
        <authorList>
            <person name="Gong S."/>
        </authorList>
    </citation>
    <scope>NUCLEOTIDE SEQUENCE [LARGE SCALE GENOMIC DNA]</scope>
    <source>
        <strain evidence="2">DO16091913</strain>
        <tissue evidence="2">Muscle</tissue>
    </source>
</reference>
<feature type="region of interest" description="Disordered" evidence="1">
    <location>
        <begin position="65"/>
        <end position="120"/>
    </location>
</feature>
<keyword evidence="2" id="KW-0645">Protease</keyword>
<name>A0A4D9DLK3_9SAUR</name>
<keyword evidence="2" id="KW-0378">Hydrolase</keyword>
<protein>
    <submittedName>
        <fullName evidence="2">Putative carboxypeptidase X1</fullName>
    </submittedName>
</protein>
<accession>A0A4D9DLK3</accession>
<evidence type="ECO:0000313" key="3">
    <source>
        <dbReference type="Proteomes" id="UP000297703"/>
    </source>
</evidence>
<keyword evidence="3" id="KW-1185">Reference proteome</keyword>
<sequence length="120" mass="12266">MVSPVALVSGDEDRPLPWLLAWGANTVMVPEQGTGSPDAPELPPHWLSLPQPWPASAEQIAERGMAAPGADSPCSAHAQGIPPGTPHGASLGLQALHAAGDCTEGQAPAESDATGRRLRP</sequence>
<dbReference type="Proteomes" id="UP000297703">
    <property type="component" value="Unassembled WGS sequence"/>
</dbReference>
<evidence type="ECO:0000313" key="2">
    <source>
        <dbReference type="EMBL" id="TFJ98206.1"/>
    </source>
</evidence>